<reference evidence="1 2" key="1">
    <citation type="journal article" date="2013" name="Front. Microbiol.">
        <title>Comparative genomic analyses of the cyanobacterium, Lyngbya aestuarii BL J, a powerful hydrogen producer.</title>
        <authorList>
            <person name="Kothari A."/>
            <person name="Vaughn M."/>
            <person name="Garcia-Pichel F."/>
        </authorList>
    </citation>
    <scope>NUCLEOTIDE SEQUENCE [LARGE SCALE GENOMIC DNA]</scope>
    <source>
        <strain evidence="1 2">BL J</strain>
    </source>
</reference>
<organism evidence="1 2">
    <name type="scientific">Lyngbya aestuarii BL J</name>
    <dbReference type="NCBI Taxonomy" id="1348334"/>
    <lineage>
        <taxon>Bacteria</taxon>
        <taxon>Bacillati</taxon>
        <taxon>Cyanobacteriota</taxon>
        <taxon>Cyanophyceae</taxon>
        <taxon>Oscillatoriophycideae</taxon>
        <taxon>Oscillatoriales</taxon>
        <taxon>Microcoleaceae</taxon>
        <taxon>Lyngbya</taxon>
    </lineage>
</organism>
<protein>
    <submittedName>
        <fullName evidence="1">Uncharacterized protein</fullName>
    </submittedName>
</protein>
<name>U7QGT6_9CYAN</name>
<dbReference type="Proteomes" id="UP000017127">
    <property type="component" value="Unassembled WGS sequence"/>
</dbReference>
<dbReference type="PATRIC" id="fig|1348334.3.peg.3449"/>
<evidence type="ECO:0000313" key="1">
    <source>
        <dbReference type="EMBL" id="ERT06467.1"/>
    </source>
</evidence>
<comment type="caution">
    <text evidence="1">The sequence shown here is derived from an EMBL/GenBank/DDBJ whole genome shotgun (WGS) entry which is preliminary data.</text>
</comment>
<dbReference type="RefSeq" id="WP_023067306.1">
    <property type="nucleotide sequence ID" value="NZ_AUZM01000036.1"/>
</dbReference>
<proteinExistence type="predicted"/>
<sequence length="394" mass="43443">MKTSPPKQKGTQTFQSEKRPRPLILALMLTGVLAMEAYPAFLKTAVESAGLLVSPSSVSVASTSHLVYSQSDSSVREQPINQIDPKTDLKADLISKTKSSVCQSAEACNYPQKPSIYKVLPSPIFGTHVHKPTTKTPVELQVKLVNYDLHSQAQPPDQINSLPQAVAEAVRQDVSKQTGVSPEKLTITDVERQTWPNSCLGLAESEEFCGQMLVEGWRVALSNGRQTWVYRTDLKGQVLRLEGNQTFSNLPLSVANALFKDAANRSSLPHSALRIVEAQSQMWPDGCLGLGEPGNLCTLALVPGWQVKIASGRERWVYRTNESGSLIRLDQKASQFKNSASLRLLNITDSQLLSPRTQNWVWQAIAFCGITDTTYETLFGKTCNDRLPQNSKLF</sequence>
<dbReference type="OrthoDB" id="3723110at2"/>
<dbReference type="AlphaFoldDB" id="U7QGT6"/>
<dbReference type="EMBL" id="AUZM01000036">
    <property type="protein sequence ID" value="ERT06467.1"/>
    <property type="molecule type" value="Genomic_DNA"/>
</dbReference>
<gene>
    <name evidence="1" type="ORF">M595_3566</name>
</gene>
<evidence type="ECO:0000313" key="2">
    <source>
        <dbReference type="Proteomes" id="UP000017127"/>
    </source>
</evidence>
<keyword evidence="2" id="KW-1185">Reference proteome</keyword>
<accession>U7QGT6</accession>